<proteinExistence type="predicted"/>
<evidence type="ECO:0000313" key="4">
    <source>
        <dbReference type="Proteomes" id="UP000359125"/>
    </source>
</evidence>
<dbReference type="EMBL" id="RYCF01000137">
    <property type="protein sequence ID" value="MQK27037.1"/>
    <property type="molecule type" value="Genomic_DNA"/>
</dbReference>
<dbReference type="GO" id="GO:0003677">
    <property type="term" value="F:DNA binding"/>
    <property type="evidence" value="ECO:0007669"/>
    <property type="project" value="UniProtKB-KW"/>
</dbReference>
<feature type="coiled-coil region" evidence="1">
    <location>
        <begin position="100"/>
        <end position="127"/>
    </location>
</feature>
<sequence length="149" mass="16495">MALVSISEAARLTGKSRTTVQSYIKQGKLTKCTDSSGSSKLDTSELLRVFGSFTGQQLGSEQSGSTVQSLAGESVQLTDQNLLHENYALKAEIELVKALLREKELLLAEKDKRNEDLKQALLLIESKLPATPEPVTQPMVKKSWKFWKK</sequence>
<keyword evidence="1" id="KW-0175">Coiled coil</keyword>
<dbReference type="InterPro" id="IPR009061">
    <property type="entry name" value="DNA-bd_dom_put_sf"/>
</dbReference>
<dbReference type="AlphaFoldDB" id="A0A097H001"/>
<accession>A0A097H001</accession>
<dbReference type="RefSeq" id="WP_023281052.1">
    <property type="nucleotide sequence ID" value="NZ_AP018572.1"/>
</dbReference>
<keyword evidence="2" id="KW-0614">Plasmid</keyword>
<evidence type="ECO:0000313" key="3">
    <source>
        <dbReference type="EMBL" id="MQK27037.1"/>
    </source>
</evidence>
<keyword evidence="3" id="KW-0238">DNA-binding</keyword>
<dbReference type="PATRIC" id="fig|562.7061.peg.20"/>
<dbReference type="EMBL" id="KJ020575">
    <property type="protein sequence ID" value="AIT41483.1"/>
    <property type="molecule type" value="Genomic_DNA"/>
</dbReference>
<name>A0A097H001_ECOLX</name>
<protein>
    <submittedName>
        <fullName evidence="3">DNA-binding protein</fullName>
    </submittedName>
    <submittedName>
        <fullName evidence="2">Putative entry exclusion protein 1 (Exc1)</fullName>
    </submittedName>
</protein>
<evidence type="ECO:0000256" key="1">
    <source>
        <dbReference type="SAM" id="Coils"/>
    </source>
</evidence>
<geneLocation type="plasmid" evidence="2">
    <name>pHNFP460-1</name>
</geneLocation>
<reference evidence="3 4" key="2">
    <citation type="journal article" date="2019" name="Environ. Health Perspect.">
        <title>Inter-host Transmission of Carbapenemase-Producing Escherichia coli among Humans and Backyard Animals.</title>
        <authorList>
            <person name="Li J."/>
            <person name="Bi Z."/>
            <person name="Ma S."/>
            <person name="Chen B."/>
            <person name="Cai C."/>
            <person name="He J."/>
            <person name="Schwarz S."/>
            <person name="Sun C."/>
            <person name="Zhou Y."/>
            <person name="Yin J."/>
            <person name="Hulth A."/>
            <person name="Wang Y."/>
            <person name="Shen Z."/>
            <person name="Wang S."/>
            <person name="Wu C."/>
            <person name="Nilsson L.E."/>
            <person name="Walsh T.R."/>
            <person name="Borjesson S."/>
            <person name="Shen J."/>
            <person name="Sun Q."/>
            <person name="Wang Y."/>
        </authorList>
    </citation>
    <scope>NUCLEOTIDE SEQUENCE [LARGE SCALE GENOMIC DNA]</scope>
    <source>
        <strain evidence="3 4">A016f</strain>
    </source>
</reference>
<dbReference type="Proteomes" id="UP000359125">
    <property type="component" value="Unassembled WGS sequence"/>
</dbReference>
<dbReference type="SUPFAM" id="SSF46955">
    <property type="entry name" value="Putative DNA-binding domain"/>
    <property type="match status" value="1"/>
</dbReference>
<organism evidence="2">
    <name type="scientific">Escherichia coli</name>
    <dbReference type="NCBI Taxonomy" id="562"/>
    <lineage>
        <taxon>Bacteria</taxon>
        <taxon>Pseudomonadati</taxon>
        <taxon>Pseudomonadota</taxon>
        <taxon>Gammaproteobacteria</taxon>
        <taxon>Enterobacterales</taxon>
        <taxon>Enterobacteriaceae</taxon>
        <taxon>Escherichia</taxon>
    </lineage>
</organism>
<reference evidence="2" key="1">
    <citation type="submission" date="2013-12" db="EMBL/GenBank/DDBJ databases">
        <title>complete sequence of plasmid pHNFP460-1.</title>
        <authorList>
            <person name="Liu J."/>
            <person name="He D."/>
            <person name="Lv L."/>
            <person name="Yang X."/>
        </authorList>
    </citation>
    <scope>NUCLEOTIDE SEQUENCE</scope>
    <source>
        <strain evidence="2">FP460</strain>
        <plasmid evidence="2">pHNFP460-1</plasmid>
    </source>
</reference>
<gene>
    <name evidence="3" type="ORF">EIZ93_22730</name>
    <name evidence="2" type="ORF">pHNFP460_037</name>
</gene>
<evidence type="ECO:0000313" key="2">
    <source>
        <dbReference type="EMBL" id="AIT41483.1"/>
    </source>
</evidence>